<accession>A0A1H4GNE3</accession>
<dbReference type="Proteomes" id="UP000199397">
    <property type="component" value="Unassembled WGS sequence"/>
</dbReference>
<evidence type="ECO:0000313" key="1">
    <source>
        <dbReference type="EMBL" id="SEB10520.1"/>
    </source>
</evidence>
<gene>
    <name evidence="1" type="ORF">SAMN05660964_03564</name>
</gene>
<reference evidence="1 2" key="1">
    <citation type="submission" date="2016-10" db="EMBL/GenBank/DDBJ databases">
        <authorList>
            <person name="de Groot N.N."/>
        </authorList>
    </citation>
    <scope>NUCLEOTIDE SEQUENCE [LARGE SCALE GENOMIC DNA]</scope>
    <source>
        <strain evidence="1 2">DSM 21228</strain>
    </source>
</reference>
<evidence type="ECO:0000313" key="2">
    <source>
        <dbReference type="Proteomes" id="UP000199397"/>
    </source>
</evidence>
<organism evidence="1 2">
    <name type="scientific">Thiothrix caldifontis</name>
    <dbReference type="NCBI Taxonomy" id="525918"/>
    <lineage>
        <taxon>Bacteria</taxon>
        <taxon>Pseudomonadati</taxon>
        <taxon>Pseudomonadota</taxon>
        <taxon>Gammaproteobacteria</taxon>
        <taxon>Thiotrichales</taxon>
        <taxon>Thiotrichaceae</taxon>
        <taxon>Thiothrix</taxon>
    </lineage>
</organism>
<dbReference type="AlphaFoldDB" id="A0A1H4GNE3"/>
<name>A0A1H4GNE3_9GAMM</name>
<dbReference type="STRING" id="525918.SAMN05660964_03564"/>
<proteinExistence type="predicted"/>
<keyword evidence="2" id="KW-1185">Reference proteome</keyword>
<dbReference type="RefSeq" id="WP_093070821.1">
    <property type="nucleotide sequence ID" value="NZ_FNQP01000036.1"/>
</dbReference>
<sequence length="69" mass="7760">MNDINTLPTPIESSDVCHFAQFEIFTDSPVIAAIVAGRACKVKGKSYGYCIVHKKRVYWRLRTRKGGKS</sequence>
<protein>
    <submittedName>
        <fullName evidence="1">Uncharacterized protein</fullName>
    </submittedName>
</protein>
<dbReference type="EMBL" id="FNQP01000036">
    <property type="protein sequence ID" value="SEB10520.1"/>
    <property type="molecule type" value="Genomic_DNA"/>
</dbReference>